<name>Q8NPN9_CORGL</name>
<reference evidence="2" key="1">
    <citation type="journal article" date="2003" name="Appl. Microbiol. Biotechnol.">
        <title>The Corynebacterium glutamicum genome: features and impacts on biotechnological processes.</title>
        <authorList>
            <person name="Ikeda M."/>
            <person name="Nakagawa S."/>
        </authorList>
    </citation>
    <scope>NUCLEOTIDE SEQUENCE [LARGE SCALE GENOMIC DNA]</scope>
    <source>
        <strain evidence="2">ATCC 13032 / DSM 20300 / BCRC 11384 / JCM 1318 / LMG 3730 / NCIMB 10025</strain>
    </source>
</reference>
<dbReference type="GeneID" id="1019731"/>
<accession>Q8NPN9</accession>
<dbReference type="OrthoDB" id="9870654at2"/>
<sequence>MTTPDPTNRDTQELMGVPKTQVRLGEGGMDANGVLNSVDQQLRMRQRYQAMNQEERPVIQEETQVQQQNDGFSFG</sequence>
<dbReference type="Proteomes" id="UP000000582">
    <property type="component" value="Chromosome"/>
</dbReference>
<dbReference type="KEGG" id="cgb:cg1992"/>
<dbReference type="EMBL" id="BA000036">
    <property type="protein sequence ID" value="BAB99165.1"/>
    <property type="molecule type" value="Genomic_DNA"/>
</dbReference>
<organism evidence="1 2">
    <name type="scientific">Corynebacterium glutamicum (strain ATCC 13032 / DSM 20300 / JCM 1318 / BCRC 11384 / CCUG 27702 / LMG 3730 / NBRC 12168 / NCIMB 10025 / NRRL B-2784 / 534)</name>
    <dbReference type="NCBI Taxonomy" id="196627"/>
    <lineage>
        <taxon>Bacteria</taxon>
        <taxon>Bacillati</taxon>
        <taxon>Actinomycetota</taxon>
        <taxon>Actinomycetes</taxon>
        <taxon>Mycobacteriales</taxon>
        <taxon>Corynebacteriaceae</taxon>
        <taxon>Corynebacterium</taxon>
    </lineage>
</organism>
<gene>
    <name evidence="1" type="ordered locus">Cgl1772</name>
</gene>
<keyword evidence="2" id="KW-1185">Reference proteome</keyword>
<dbReference type="PATRIC" id="fig|196627.13.peg.1722"/>
<dbReference type="HOGENOM" id="CLU_2664873_0_0_11"/>
<dbReference type="STRING" id="196627.cg1992"/>
<dbReference type="AlphaFoldDB" id="Q8NPN9"/>
<dbReference type="BioCyc" id="CORYNE:G18NG-11364-MONOMER"/>
<evidence type="ECO:0000313" key="1">
    <source>
        <dbReference type="EMBL" id="BAB99165.1"/>
    </source>
</evidence>
<proteinExistence type="predicted"/>
<accession>Q6M4K7</accession>
<evidence type="ECO:0000313" key="2">
    <source>
        <dbReference type="Proteomes" id="UP000000582"/>
    </source>
</evidence>
<dbReference type="RefSeq" id="WP_011014616.1">
    <property type="nucleotide sequence ID" value="NC_003450.3"/>
</dbReference>
<dbReference type="KEGG" id="cgl:Cgl1772"/>
<protein>
    <submittedName>
        <fullName evidence="1">Uncharacterized protein</fullName>
    </submittedName>
</protein>